<accession>A0ABV0T2Y6</accession>
<gene>
    <name evidence="1" type="ORF">ILYODFUR_030396</name>
</gene>
<name>A0ABV0T2Y6_9TELE</name>
<comment type="caution">
    <text evidence="1">The sequence shown here is derived from an EMBL/GenBank/DDBJ whole genome shotgun (WGS) entry which is preliminary data.</text>
</comment>
<reference evidence="1 2" key="1">
    <citation type="submission" date="2021-06" db="EMBL/GenBank/DDBJ databases">
        <authorList>
            <person name="Palmer J.M."/>
        </authorList>
    </citation>
    <scope>NUCLEOTIDE SEQUENCE [LARGE SCALE GENOMIC DNA]</scope>
    <source>
        <strain evidence="2">if_2019</strain>
        <tissue evidence="1">Muscle</tissue>
    </source>
</reference>
<sequence length="147" mass="15924">MLDTGCALTFPPLDAAGARGNPKGDRSSSFLYQPVHHKREDCQYLSGVASCSRLPSSQGIQKTTTDRDYYLNLCSAGSLQRLGALLYTLPLPGGYLTPDKVYPAQEQRRQRWAESYGIYQVDLLSALLRSGPGNTGMSATGSADSEE</sequence>
<evidence type="ECO:0000313" key="1">
    <source>
        <dbReference type="EMBL" id="MEQ2226736.1"/>
    </source>
</evidence>
<protein>
    <submittedName>
        <fullName evidence="1">Uncharacterized protein</fullName>
    </submittedName>
</protein>
<evidence type="ECO:0000313" key="2">
    <source>
        <dbReference type="Proteomes" id="UP001482620"/>
    </source>
</evidence>
<organism evidence="1 2">
    <name type="scientific">Ilyodon furcidens</name>
    <name type="common">goldbreast splitfin</name>
    <dbReference type="NCBI Taxonomy" id="33524"/>
    <lineage>
        <taxon>Eukaryota</taxon>
        <taxon>Metazoa</taxon>
        <taxon>Chordata</taxon>
        <taxon>Craniata</taxon>
        <taxon>Vertebrata</taxon>
        <taxon>Euteleostomi</taxon>
        <taxon>Actinopterygii</taxon>
        <taxon>Neopterygii</taxon>
        <taxon>Teleostei</taxon>
        <taxon>Neoteleostei</taxon>
        <taxon>Acanthomorphata</taxon>
        <taxon>Ovalentaria</taxon>
        <taxon>Atherinomorphae</taxon>
        <taxon>Cyprinodontiformes</taxon>
        <taxon>Goodeidae</taxon>
        <taxon>Ilyodon</taxon>
    </lineage>
</organism>
<keyword evidence="2" id="KW-1185">Reference proteome</keyword>
<dbReference type="Proteomes" id="UP001482620">
    <property type="component" value="Unassembled WGS sequence"/>
</dbReference>
<dbReference type="EMBL" id="JAHRIQ010016083">
    <property type="protein sequence ID" value="MEQ2226736.1"/>
    <property type="molecule type" value="Genomic_DNA"/>
</dbReference>
<proteinExistence type="predicted"/>